<sequence length="171" mass="18715">MFNKIPQVIEQANCFIDGYGYAGVARDITLPTIEQEVIESKGAISANYGTGIFKAMEASFKISEMGEQMFNAFGANTFNKEKIPLVFKASIHQSGSGKEVPFVVELDGEWTSITPPSIVAGSEFTSEVKINVHYIKISMDGKKLFLADVKNLILEIDGKDLLSGVRENLSL</sequence>
<dbReference type="OrthoDB" id="5361222at2"/>
<keyword evidence="2" id="KW-1185">Reference proteome</keyword>
<protein>
    <submittedName>
        <fullName evidence="1">Phage tail protein</fullName>
    </submittedName>
</protein>
<reference evidence="1 2" key="1">
    <citation type="submission" date="2017-03" db="EMBL/GenBank/DDBJ databases">
        <title>Genomic and clinical evidence uncovers the enterohepatic species Helicobacter valdiviensis as a potential human intestinal pathogen.</title>
        <authorList>
            <person name="Fresia P."/>
            <person name="Jara R."/>
            <person name="Sierra R."/>
            <person name="Ferres I."/>
            <person name="Greif G."/>
            <person name="Iraola G."/>
            <person name="Collado L."/>
        </authorList>
    </citation>
    <scope>NUCLEOTIDE SEQUENCE [LARGE SCALE GENOMIC DNA]</scope>
    <source>
        <strain evidence="1 2">WBE14</strain>
    </source>
</reference>
<evidence type="ECO:0000313" key="2">
    <source>
        <dbReference type="Proteomes" id="UP000249746"/>
    </source>
</evidence>
<dbReference type="Pfam" id="PF04985">
    <property type="entry name" value="Phage_tube"/>
    <property type="match status" value="1"/>
</dbReference>
<dbReference type="InterPro" id="IPR006498">
    <property type="entry name" value="Tail_tube"/>
</dbReference>
<dbReference type="RefSeq" id="WP_111230644.1">
    <property type="nucleotide sequence ID" value="NZ_NBIU01000053.1"/>
</dbReference>
<proteinExistence type="predicted"/>
<organism evidence="1 2">
    <name type="scientific">Helicobacter valdiviensis</name>
    <dbReference type="NCBI Taxonomy" id="1458358"/>
    <lineage>
        <taxon>Bacteria</taxon>
        <taxon>Pseudomonadati</taxon>
        <taxon>Campylobacterota</taxon>
        <taxon>Epsilonproteobacteria</taxon>
        <taxon>Campylobacterales</taxon>
        <taxon>Helicobacteraceae</taxon>
        <taxon>Helicobacter</taxon>
    </lineage>
</organism>
<comment type="caution">
    <text evidence="1">The sequence shown here is derived from an EMBL/GenBank/DDBJ whole genome shotgun (WGS) entry which is preliminary data.</text>
</comment>
<dbReference type="Proteomes" id="UP000249746">
    <property type="component" value="Unassembled WGS sequence"/>
</dbReference>
<evidence type="ECO:0000313" key="1">
    <source>
        <dbReference type="EMBL" id="PZT47261.1"/>
    </source>
</evidence>
<accession>A0A2W6MTI6</accession>
<dbReference type="EMBL" id="NBIU01000053">
    <property type="protein sequence ID" value="PZT47261.1"/>
    <property type="molecule type" value="Genomic_DNA"/>
</dbReference>
<dbReference type="AlphaFoldDB" id="A0A2W6MTI6"/>
<name>A0A2W6MTI6_9HELI</name>
<gene>
    <name evidence="1" type="ORF">B6S12_09990</name>
</gene>